<sequence>MIDPKRPYSRIAIDKIFATRKKAMQKEALIRGSDGIALYTDCYTGQILRGGERYDYEHIRSSEMLHSKFKHILTDEQIALVVNCPENVSVTLRTINQSKLKQLMEDWMTKSNNITKHNINLKLTLSNLKIADEGIERMVNSLMK</sequence>
<name>A0ABY3FKA2_9FLAO</name>
<dbReference type="EMBL" id="VLKO01000004">
    <property type="protein sequence ID" value="TWI00429.1"/>
    <property type="molecule type" value="Genomic_DNA"/>
</dbReference>
<accession>A0ABY3FKA2</accession>
<keyword evidence="2" id="KW-1185">Reference proteome</keyword>
<proteinExistence type="predicted"/>
<dbReference type="Proteomes" id="UP000317519">
    <property type="component" value="Unassembled WGS sequence"/>
</dbReference>
<evidence type="ECO:0000313" key="2">
    <source>
        <dbReference type="Proteomes" id="UP000317519"/>
    </source>
</evidence>
<evidence type="ECO:0000313" key="1">
    <source>
        <dbReference type="EMBL" id="TWI00429.1"/>
    </source>
</evidence>
<comment type="caution">
    <text evidence="1">The sequence shown here is derived from an EMBL/GenBank/DDBJ whole genome shotgun (WGS) entry which is preliminary data.</text>
</comment>
<organism evidence="1 2">
    <name type="scientific">Flavobacterium tiangeerense</name>
    <dbReference type="NCBI Taxonomy" id="459471"/>
    <lineage>
        <taxon>Bacteria</taxon>
        <taxon>Pseudomonadati</taxon>
        <taxon>Bacteroidota</taxon>
        <taxon>Flavobacteriia</taxon>
        <taxon>Flavobacteriales</taxon>
        <taxon>Flavobacteriaceae</taxon>
        <taxon>Flavobacterium</taxon>
    </lineage>
</organism>
<gene>
    <name evidence="1" type="ORF">IQ05_01076</name>
</gene>
<reference evidence="1 2" key="1">
    <citation type="journal article" date="2015" name="Stand. Genomic Sci.">
        <title>Genomic Encyclopedia of Bacterial and Archaeal Type Strains, Phase III: the genomes of soil and plant-associated and newly described type strains.</title>
        <authorList>
            <person name="Whitman W.B."/>
            <person name="Woyke T."/>
            <person name="Klenk H.P."/>
            <person name="Zhou Y."/>
            <person name="Lilburn T.G."/>
            <person name="Beck B.J."/>
            <person name="De Vos P."/>
            <person name="Vandamme P."/>
            <person name="Eisen J.A."/>
            <person name="Garrity G."/>
            <person name="Hugenholtz P."/>
            <person name="Kyrpides N.C."/>
        </authorList>
    </citation>
    <scope>NUCLEOTIDE SEQUENCE [LARGE SCALE GENOMIC DNA]</scope>
    <source>
        <strain evidence="1 2">CGMCC 1.6847</strain>
    </source>
</reference>
<dbReference type="RefSeq" id="WP_144890668.1">
    <property type="nucleotide sequence ID" value="NZ_VLKO01000004.1"/>
</dbReference>
<protein>
    <submittedName>
        <fullName evidence="1">Uncharacterized protein</fullName>
    </submittedName>
</protein>